<dbReference type="PROSITE" id="PS50267">
    <property type="entry name" value="NA_NEUROTRAN_SYMP_3"/>
    <property type="match status" value="1"/>
</dbReference>
<evidence type="ECO:0000256" key="9">
    <source>
        <dbReference type="SAM" id="MobiDB-lite"/>
    </source>
</evidence>
<reference evidence="11 12" key="1">
    <citation type="journal article" date="2018" name="Nat. Ecol. Evol.">
        <title>Genomic signatures of mitonuclear coevolution across populations of Tigriopus californicus.</title>
        <authorList>
            <person name="Barreto F.S."/>
            <person name="Watson E.T."/>
            <person name="Lima T.G."/>
            <person name="Willett C.S."/>
            <person name="Edmands S."/>
            <person name="Li W."/>
            <person name="Burton R.S."/>
        </authorList>
    </citation>
    <scope>NUCLEOTIDE SEQUENCE [LARGE SCALE GENOMIC DNA]</scope>
    <source>
        <strain evidence="11 12">San Diego</strain>
    </source>
</reference>
<dbReference type="Proteomes" id="UP000318571">
    <property type="component" value="Chromosome 7"/>
</dbReference>
<evidence type="ECO:0000313" key="11">
    <source>
        <dbReference type="EMBL" id="TRY72221.1"/>
    </source>
</evidence>
<evidence type="ECO:0000256" key="1">
    <source>
        <dbReference type="ARBA" id="ARBA00004141"/>
    </source>
</evidence>
<evidence type="ECO:0000313" key="12">
    <source>
        <dbReference type="Proteomes" id="UP000318571"/>
    </source>
</evidence>
<dbReference type="PANTHER" id="PTHR11616:SF254">
    <property type="entry name" value="TRANSPORTER"/>
    <property type="match status" value="1"/>
</dbReference>
<comment type="caution">
    <text evidence="11">The sequence shown here is derived from an EMBL/GenBank/DDBJ whole genome shotgun (WGS) entry which is preliminary data.</text>
</comment>
<dbReference type="EMBL" id="VCGU01000008">
    <property type="protein sequence ID" value="TRY72221.1"/>
    <property type="molecule type" value="Genomic_DNA"/>
</dbReference>
<feature type="transmembrane region" description="Helical" evidence="10">
    <location>
        <begin position="114"/>
        <end position="135"/>
    </location>
</feature>
<feature type="transmembrane region" description="Helical" evidence="10">
    <location>
        <begin position="197"/>
        <end position="220"/>
    </location>
</feature>
<feature type="binding site" evidence="8">
    <location>
        <position position="218"/>
    </location>
    <ligand>
        <name>Na(+)</name>
        <dbReference type="ChEBI" id="CHEBI:29101"/>
        <label>1</label>
    </ligand>
</feature>
<dbReference type="InterPro" id="IPR000175">
    <property type="entry name" value="Na/ntran_symport"/>
</dbReference>
<feature type="transmembrane region" description="Helical" evidence="10">
    <location>
        <begin position="279"/>
        <end position="301"/>
    </location>
</feature>
<dbReference type="PRINTS" id="PR00176">
    <property type="entry name" value="NANEUSMPORT"/>
</dbReference>
<gene>
    <name evidence="11" type="ORF">TCAL_03876</name>
</gene>
<feature type="transmembrane region" description="Helical" evidence="10">
    <location>
        <begin position="249"/>
        <end position="273"/>
    </location>
</feature>
<feature type="transmembrane region" description="Helical" evidence="10">
    <location>
        <begin position="64"/>
        <end position="85"/>
    </location>
</feature>
<evidence type="ECO:0000256" key="8">
    <source>
        <dbReference type="PIRSR" id="PIRSR600175-1"/>
    </source>
</evidence>
<feature type="transmembrane region" description="Helical" evidence="10">
    <location>
        <begin position="321"/>
        <end position="343"/>
    </location>
</feature>
<keyword evidence="7 10" id="KW-0472">Membrane</keyword>
<dbReference type="OMA" id="GMGANCA"/>
<keyword evidence="5" id="KW-0769">Symport</keyword>
<keyword evidence="8" id="KW-0915">Sodium</keyword>
<dbReference type="Pfam" id="PF00209">
    <property type="entry name" value="SNF"/>
    <property type="match status" value="1"/>
</dbReference>
<evidence type="ECO:0008006" key="13">
    <source>
        <dbReference type="Google" id="ProtNLM"/>
    </source>
</evidence>
<evidence type="ECO:0000256" key="6">
    <source>
        <dbReference type="ARBA" id="ARBA00022989"/>
    </source>
</evidence>
<feature type="transmembrane region" description="Helical" evidence="10">
    <location>
        <begin position="147"/>
        <end position="173"/>
    </location>
</feature>
<comment type="similarity">
    <text evidence="2">Belongs to the sodium:neurotransmitter symporter (SNF) (TC 2.A.22) family.</text>
</comment>
<dbReference type="PANTHER" id="PTHR11616">
    <property type="entry name" value="SODIUM/CHLORIDE DEPENDENT TRANSPORTER"/>
    <property type="match status" value="1"/>
</dbReference>
<evidence type="ECO:0000256" key="4">
    <source>
        <dbReference type="ARBA" id="ARBA00022692"/>
    </source>
</evidence>
<keyword evidence="6 10" id="KW-1133">Transmembrane helix</keyword>
<dbReference type="AlphaFoldDB" id="A0A553P3G1"/>
<evidence type="ECO:0000256" key="10">
    <source>
        <dbReference type="SAM" id="Phobius"/>
    </source>
</evidence>
<dbReference type="SUPFAM" id="SSF161070">
    <property type="entry name" value="SNF-like"/>
    <property type="match status" value="1"/>
</dbReference>
<evidence type="ECO:0000256" key="5">
    <source>
        <dbReference type="ARBA" id="ARBA00022847"/>
    </source>
</evidence>
<evidence type="ECO:0000256" key="7">
    <source>
        <dbReference type="ARBA" id="ARBA00023136"/>
    </source>
</evidence>
<dbReference type="InterPro" id="IPR037272">
    <property type="entry name" value="SNS_sf"/>
</dbReference>
<evidence type="ECO:0000256" key="3">
    <source>
        <dbReference type="ARBA" id="ARBA00022448"/>
    </source>
</evidence>
<feature type="binding site" evidence="8">
    <location>
        <position position="221"/>
    </location>
    <ligand>
        <name>Na(+)</name>
        <dbReference type="ChEBI" id="CHEBI:29101"/>
        <label>1</label>
    </ligand>
</feature>
<proteinExistence type="inferred from homology"/>
<name>A0A553P3G1_TIGCA</name>
<feature type="transmembrane region" description="Helical" evidence="10">
    <location>
        <begin position="36"/>
        <end position="55"/>
    </location>
</feature>
<feature type="binding site" evidence="8">
    <location>
        <position position="153"/>
    </location>
    <ligand>
        <name>Na(+)</name>
        <dbReference type="ChEBI" id="CHEBI:29101"/>
        <label>1</label>
    </ligand>
</feature>
<protein>
    <recommendedName>
        <fullName evidence="13">Transporter</fullName>
    </recommendedName>
</protein>
<dbReference type="GO" id="GO:0035725">
    <property type="term" value="P:sodium ion transmembrane transport"/>
    <property type="evidence" value="ECO:0007669"/>
    <property type="project" value="TreeGrafter"/>
</dbReference>
<sequence length="433" mass="48647">MFHYLDHERVTCPIPICSSNRVLQANDGIEFGLGGMQWELVGSLFLGWLIVYLIIRRGLHQSGYIIWFTALFPYVVMLTLLAKALTLEGAIEGLKAYVHVDWSYMRNGSTWIDAATQIFFAYSVGTGALSALGSYNKFNHNCFRDALITCVINTCTCLTAGVLVFSILGYMAVLQETTVAKVARSGPGLVFITYPELVLSLPVSFFWAVIFFAMLLVLGIDTEFCSVESLITGIVDNWSEKLLPYRKQVAVGVCLVLYLLGLPMVTQGGIYIFQLMDFYSASGMSLLWICFFETIAVSWFYGADKFSDNIKQMTGMKPFFFWYLCWKYFAPLLMSGVFIYYIVSYQPVTYGTYEFPLWAEILGLFISFSSMIWVPAYAIYYLISQPGTLKEEIHLSQTYEDETVQTDDTTEDQAMAVGRPAVPPSTTGEKDGG</sequence>
<dbReference type="GO" id="GO:0005886">
    <property type="term" value="C:plasma membrane"/>
    <property type="evidence" value="ECO:0007669"/>
    <property type="project" value="TreeGrafter"/>
</dbReference>
<keyword evidence="3" id="KW-0813">Transport</keyword>
<dbReference type="GO" id="GO:0006865">
    <property type="term" value="P:amino acid transport"/>
    <property type="evidence" value="ECO:0007669"/>
    <property type="project" value="TreeGrafter"/>
</dbReference>
<comment type="subcellular location">
    <subcellularLocation>
        <location evidence="1">Membrane</location>
        <topology evidence="1">Multi-pass membrane protein</topology>
    </subcellularLocation>
</comment>
<accession>A0A553P3G1</accession>
<feature type="region of interest" description="Disordered" evidence="9">
    <location>
        <begin position="403"/>
        <end position="433"/>
    </location>
</feature>
<dbReference type="GO" id="GO:0015293">
    <property type="term" value="F:symporter activity"/>
    <property type="evidence" value="ECO:0007669"/>
    <property type="project" value="UniProtKB-KW"/>
</dbReference>
<keyword evidence="4 10" id="KW-0812">Transmembrane</keyword>
<evidence type="ECO:0000256" key="2">
    <source>
        <dbReference type="ARBA" id="ARBA00006459"/>
    </source>
</evidence>
<feature type="transmembrane region" description="Helical" evidence="10">
    <location>
        <begin position="355"/>
        <end position="383"/>
    </location>
</feature>
<keyword evidence="8" id="KW-0479">Metal-binding</keyword>
<keyword evidence="12" id="KW-1185">Reference proteome</keyword>
<dbReference type="GO" id="GO:0046872">
    <property type="term" value="F:metal ion binding"/>
    <property type="evidence" value="ECO:0007669"/>
    <property type="project" value="UniProtKB-KW"/>
</dbReference>
<organism evidence="11 12">
    <name type="scientific">Tigriopus californicus</name>
    <name type="common">Marine copepod</name>
    <dbReference type="NCBI Taxonomy" id="6832"/>
    <lineage>
        <taxon>Eukaryota</taxon>
        <taxon>Metazoa</taxon>
        <taxon>Ecdysozoa</taxon>
        <taxon>Arthropoda</taxon>
        <taxon>Crustacea</taxon>
        <taxon>Multicrustacea</taxon>
        <taxon>Hexanauplia</taxon>
        <taxon>Copepoda</taxon>
        <taxon>Harpacticoida</taxon>
        <taxon>Harpacticidae</taxon>
        <taxon>Tigriopus</taxon>
    </lineage>
</organism>